<dbReference type="RefSeq" id="WP_348980878.1">
    <property type="nucleotide sequence ID" value="NZ_FUYA01000001.1"/>
</dbReference>
<dbReference type="InterPro" id="IPR002734">
    <property type="entry name" value="RibDG_C"/>
</dbReference>
<dbReference type="EMBL" id="FUYA01000001">
    <property type="protein sequence ID" value="SKA63237.1"/>
    <property type="molecule type" value="Genomic_DNA"/>
</dbReference>
<feature type="binding site" evidence="12">
    <location>
        <position position="58"/>
    </location>
    <ligand>
        <name>Zn(2+)</name>
        <dbReference type="ChEBI" id="CHEBI:29105"/>
        <note>catalytic</note>
    </ligand>
</feature>
<evidence type="ECO:0000256" key="4">
    <source>
        <dbReference type="ARBA" id="ARBA00005259"/>
    </source>
</evidence>
<comment type="function">
    <text evidence="1 9">Converts 2,5-diamino-6-(ribosylamino)-4(3h)-pyrimidinone 5'-phosphate into 5-amino-6-(ribosylamino)-2,4(1h,3h)-pyrimidinedione 5'-phosphate.</text>
</comment>
<dbReference type="GO" id="GO:0008703">
    <property type="term" value="F:5-amino-6-(5-phosphoribosylamino)uracil reductase activity"/>
    <property type="evidence" value="ECO:0007669"/>
    <property type="project" value="UniProtKB-EC"/>
</dbReference>
<dbReference type="GO" id="GO:0046872">
    <property type="term" value="F:metal ion binding"/>
    <property type="evidence" value="ECO:0007669"/>
    <property type="project" value="UniProtKB-KW"/>
</dbReference>
<dbReference type="PROSITE" id="PS51747">
    <property type="entry name" value="CYT_DCMP_DEAMINASES_2"/>
    <property type="match status" value="1"/>
</dbReference>
<evidence type="ECO:0000313" key="14">
    <source>
        <dbReference type="EMBL" id="SKA63237.1"/>
    </source>
</evidence>
<protein>
    <recommendedName>
        <fullName evidence="9">Riboflavin biosynthesis protein RibD</fullName>
    </recommendedName>
    <domain>
        <recommendedName>
            <fullName evidence="9">Diaminohydroxyphosphoribosylaminopyrimidine deaminase</fullName>
            <shortName evidence="9">DRAP deaminase</shortName>
            <ecNumber evidence="9">3.5.4.26</ecNumber>
        </recommendedName>
        <alternativeName>
            <fullName evidence="9">Riboflavin-specific deaminase</fullName>
        </alternativeName>
    </domain>
    <domain>
        <recommendedName>
            <fullName evidence="9">5-amino-6-(5-phosphoribosylamino)uracil reductase</fullName>
            <ecNumber evidence="9">1.1.1.193</ecNumber>
        </recommendedName>
        <alternativeName>
            <fullName evidence="9">HTP reductase</fullName>
        </alternativeName>
    </domain>
</protein>
<feature type="binding site" evidence="11">
    <location>
        <position position="210"/>
    </location>
    <ligand>
        <name>NADP(+)</name>
        <dbReference type="ChEBI" id="CHEBI:58349"/>
    </ligand>
</feature>
<feature type="binding site" evidence="11">
    <location>
        <position position="180"/>
    </location>
    <ligand>
        <name>NADP(+)</name>
        <dbReference type="ChEBI" id="CHEBI:58349"/>
    </ligand>
</feature>
<dbReference type="SUPFAM" id="SSF53927">
    <property type="entry name" value="Cytidine deaminase-like"/>
    <property type="match status" value="1"/>
</dbReference>
<dbReference type="GO" id="GO:0008835">
    <property type="term" value="F:diaminohydroxyphosphoribosylaminopyrimidine deaminase activity"/>
    <property type="evidence" value="ECO:0007669"/>
    <property type="project" value="UniProtKB-EC"/>
</dbReference>
<dbReference type="InterPro" id="IPR050765">
    <property type="entry name" value="Riboflavin_Biosynth_HTPR"/>
</dbReference>
<feature type="binding site" evidence="11">
    <location>
        <position position="309"/>
    </location>
    <ligand>
        <name>substrate</name>
    </ligand>
</feature>
<dbReference type="UniPathway" id="UPA00275">
    <property type="reaction ID" value="UER00401"/>
</dbReference>
<reference evidence="14 15" key="1">
    <citation type="submission" date="2017-02" db="EMBL/GenBank/DDBJ databases">
        <authorList>
            <person name="Peterson S.W."/>
        </authorList>
    </citation>
    <scope>NUCLEOTIDE SEQUENCE [LARGE SCALE GENOMIC DNA]</scope>
    <source>
        <strain evidence="14 15">DSM 18034</strain>
    </source>
</reference>
<comment type="similarity">
    <text evidence="4 9">In the N-terminal section; belongs to the cytidine and deoxycytidylate deaminase family.</text>
</comment>
<comment type="pathway">
    <text evidence="3 9">Cofactor biosynthesis; riboflavin biosynthesis; 5-amino-6-(D-ribitylamino)uracil from GTP: step 3/4.</text>
</comment>
<dbReference type="PANTHER" id="PTHR38011">
    <property type="entry name" value="DIHYDROFOLATE REDUCTASE FAMILY PROTEIN (AFU_ORTHOLOGUE AFUA_8G06820)"/>
    <property type="match status" value="1"/>
</dbReference>
<dbReference type="CDD" id="cd01284">
    <property type="entry name" value="Riboflavin_deaminase-reductase"/>
    <property type="match status" value="1"/>
</dbReference>
<feature type="binding site" evidence="11">
    <location>
        <position position="214"/>
    </location>
    <ligand>
        <name>substrate</name>
    </ligand>
</feature>
<dbReference type="EC" id="1.1.1.193" evidence="9"/>
<evidence type="ECO:0000256" key="7">
    <source>
        <dbReference type="ARBA" id="ARBA00023002"/>
    </source>
</evidence>
<sequence>MSDSNTRLVNATELMLHAVELAKKGRRHTAPNPSVGALLVQDGAIVAEGWHKAYGGPHAEIECLRDAEAQGVNPADCTMFVTLEPCNHTGKTPPCSKAVLKAGVKELYIGALDPNPVAQGGAEFLRENGVTVHTGIAKKACESLIADFRIWNKTSSPYVILKLASTIDGKIATRTGHSQWISCEESRKAVHRLRAGVDAVLIGAGTLRADNPSLDARLEGLPEDFEQPLAVVVTRRLPNSESDIQLLRRRASSTIFWTTVAAASSSQAKALRELGCRVWGFSPQGKGIDLAAGLEQLREECGAYRVLCEGGGVLALNFLESGLIDEFRLFVAPKILGDTEARDLFSGRSPLTMDEAIQLRTSESRPSGDDTLIIYRREAG</sequence>
<evidence type="ECO:0000256" key="10">
    <source>
        <dbReference type="PIRSR" id="PIRSR006769-1"/>
    </source>
</evidence>
<dbReference type="SUPFAM" id="SSF53597">
    <property type="entry name" value="Dihydrofolate reductase-like"/>
    <property type="match status" value="1"/>
</dbReference>
<proteinExistence type="inferred from homology"/>
<feature type="binding site" evidence="12">
    <location>
        <position position="95"/>
    </location>
    <ligand>
        <name>Zn(2+)</name>
        <dbReference type="ChEBI" id="CHEBI:29105"/>
        <note>catalytic</note>
    </ligand>
</feature>
<comment type="cofactor">
    <cofactor evidence="9 12">
        <name>Zn(2+)</name>
        <dbReference type="ChEBI" id="CHEBI:29105"/>
    </cofactor>
    <text evidence="9 12">Binds 1 zinc ion.</text>
</comment>
<evidence type="ECO:0000256" key="6">
    <source>
        <dbReference type="ARBA" id="ARBA00022857"/>
    </source>
</evidence>
<feature type="binding site" evidence="12">
    <location>
        <position position="86"/>
    </location>
    <ligand>
        <name>Zn(2+)</name>
        <dbReference type="ChEBI" id="CHEBI:29105"/>
        <note>catalytic</note>
    </ligand>
</feature>
<dbReference type="NCBIfam" id="TIGR00227">
    <property type="entry name" value="ribD_Cterm"/>
    <property type="match status" value="1"/>
</dbReference>
<comment type="catalytic activity">
    <reaction evidence="9">
        <text>2,5-diamino-6-hydroxy-4-(5-phosphoribosylamino)-pyrimidine + H2O + H(+) = 5-amino-6-(5-phospho-D-ribosylamino)uracil + NH4(+)</text>
        <dbReference type="Rhea" id="RHEA:21868"/>
        <dbReference type="ChEBI" id="CHEBI:15377"/>
        <dbReference type="ChEBI" id="CHEBI:15378"/>
        <dbReference type="ChEBI" id="CHEBI:28938"/>
        <dbReference type="ChEBI" id="CHEBI:58453"/>
        <dbReference type="ChEBI" id="CHEBI:58614"/>
        <dbReference type="EC" id="3.5.4.26"/>
    </reaction>
</comment>
<keyword evidence="9" id="KW-0686">Riboflavin biosynthesis</keyword>
<comment type="pathway">
    <text evidence="2 9">Cofactor biosynthesis; riboflavin biosynthesis; 5-amino-6-(D-ribitylamino)uracil from GTP: step 2/4.</text>
</comment>
<keyword evidence="6 9" id="KW-0521">NADP</keyword>
<feature type="binding site" evidence="11">
    <location>
        <position position="164"/>
    </location>
    <ligand>
        <name>NADP(+)</name>
        <dbReference type="ChEBI" id="CHEBI:58349"/>
    </ligand>
</feature>
<evidence type="ECO:0000256" key="3">
    <source>
        <dbReference type="ARBA" id="ARBA00004910"/>
    </source>
</evidence>
<feature type="binding site" evidence="11">
    <location>
        <position position="194"/>
    </location>
    <ligand>
        <name>substrate</name>
    </ligand>
</feature>
<keyword evidence="8" id="KW-0511">Multifunctional enzyme</keyword>
<gene>
    <name evidence="14" type="ORF">SAMN02745702_00101</name>
</gene>
<dbReference type="Pfam" id="PF01872">
    <property type="entry name" value="RibD_C"/>
    <property type="match status" value="1"/>
</dbReference>
<dbReference type="NCBIfam" id="TIGR00326">
    <property type="entry name" value="eubact_ribD"/>
    <property type="match status" value="1"/>
</dbReference>
<dbReference type="InterPro" id="IPR011549">
    <property type="entry name" value="RibD_C"/>
</dbReference>
<keyword evidence="9" id="KW-0378">Hydrolase</keyword>
<dbReference type="InterPro" id="IPR004794">
    <property type="entry name" value="Eubact_RibD"/>
</dbReference>
<dbReference type="PIRSF" id="PIRSF006769">
    <property type="entry name" value="RibD"/>
    <property type="match status" value="1"/>
</dbReference>
<evidence type="ECO:0000313" key="15">
    <source>
        <dbReference type="Proteomes" id="UP000189733"/>
    </source>
</evidence>
<feature type="domain" description="CMP/dCMP-type deaminase" evidence="13">
    <location>
        <begin position="9"/>
        <end position="133"/>
    </location>
</feature>
<dbReference type="GO" id="GO:0009231">
    <property type="term" value="P:riboflavin biosynthetic process"/>
    <property type="evidence" value="ECO:0007669"/>
    <property type="project" value="UniProtKB-UniPathway"/>
</dbReference>
<dbReference type="STRING" id="1121442.SAMN02745702_00101"/>
<evidence type="ECO:0000256" key="5">
    <source>
        <dbReference type="ARBA" id="ARBA00007417"/>
    </source>
</evidence>
<dbReference type="Gene3D" id="3.40.430.10">
    <property type="entry name" value="Dihydrofolate Reductase, subunit A"/>
    <property type="match status" value="1"/>
</dbReference>
<feature type="binding site" evidence="11">
    <location>
        <position position="206"/>
    </location>
    <ligand>
        <name>substrate</name>
    </ligand>
</feature>
<comment type="catalytic activity">
    <reaction evidence="9">
        <text>5-amino-6-(5-phospho-D-ribitylamino)uracil + NADP(+) = 5-amino-6-(5-phospho-D-ribosylamino)uracil + NADPH + H(+)</text>
        <dbReference type="Rhea" id="RHEA:17845"/>
        <dbReference type="ChEBI" id="CHEBI:15378"/>
        <dbReference type="ChEBI" id="CHEBI:57783"/>
        <dbReference type="ChEBI" id="CHEBI:58349"/>
        <dbReference type="ChEBI" id="CHEBI:58421"/>
        <dbReference type="ChEBI" id="CHEBI:58453"/>
        <dbReference type="EC" id="1.1.1.193"/>
    </reaction>
</comment>
<feature type="binding site" evidence="11">
    <location>
        <position position="178"/>
    </location>
    <ligand>
        <name>substrate</name>
    </ligand>
</feature>
<dbReference type="Gene3D" id="3.40.140.10">
    <property type="entry name" value="Cytidine Deaminase, domain 2"/>
    <property type="match status" value="1"/>
</dbReference>
<keyword evidence="9 12" id="KW-0479">Metal-binding</keyword>
<evidence type="ECO:0000256" key="11">
    <source>
        <dbReference type="PIRSR" id="PIRSR006769-2"/>
    </source>
</evidence>
<organism evidence="14 15">
    <name type="scientific">Desulfobaculum bizertense DSM 18034</name>
    <dbReference type="NCBI Taxonomy" id="1121442"/>
    <lineage>
        <taxon>Bacteria</taxon>
        <taxon>Pseudomonadati</taxon>
        <taxon>Thermodesulfobacteriota</taxon>
        <taxon>Desulfovibrionia</taxon>
        <taxon>Desulfovibrionales</taxon>
        <taxon>Desulfovibrionaceae</taxon>
        <taxon>Desulfobaculum</taxon>
    </lineage>
</organism>
<dbReference type="EC" id="3.5.4.26" evidence="9"/>
<evidence type="ECO:0000259" key="13">
    <source>
        <dbReference type="PROSITE" id="PS51747"/>
    </source>
</evidence>
<keyword evidence="9 12" id="KW-0862">Zinc</keyword>
<dbReference type="InterPro" id="IPR016193">
    <property type="entry name" value="Cytidine_deaminase-like"/>
</dbReference>
<dbReference type="PANTHER" id="PTHR38011:SF7">
    <property type="entry name" value="2,5-DIAMINO-6-RIBOSYLAMINO-4(3H)-PYRIMIDINONE 5'-PHOSPHATE REDUCTASE"/>
    <property type="match status" value="1"/>
</dbReference>
<dbReference type="Proteomes" id="UP000189733">
    <property type="component" value="Unassembled WGS sequence"/>
</dbReference>
<keyword evidence="7 9" id="KW-0560">Oxidoreductase</keyword>
<dbReference type="Pfam" id="PF00383">
    <property type="entry name" value="dCMP_cyt_deam_1"/>
    <property type="match status" value="1"/>
</dbReference>
<evidence type="ECO:0000256" key="12">
    <source>
        <dbReference type="PIRSR" id="PIRSR006769-3"/>
    </source>
</evidence>
<keyword evidence="15" id="KW-1185">Reference proteome</keyword>
<feature type="binding site" evidence="11">
    <location>
        <position position="217"/>
    </location>
    <ligand>
        <name>substrate</name>
    </ligand>
</feature>
<comment type="similarity">
    <text evidence="5 9">In the C-terminal section; belongs to the HTP reductase family.</text>
</comment>
<dbReference type="AlphaFoldDB" id="A0A1T4VE78"/>
<name>A0A1T4VE78_9BACT</name>
<evidence type="ECO:0000256" key="9">
    <source>
        <dbReference type="PIRNR" id="PIRNR006769"/>
    </source>
</evidence>
<evidence type="ECO:0000256" key="8">
    <source>
        <dbReference type="ARBA" id="ARBA00023268"/>
    </source>
</evidence>
<evidence type="ECO:0000256" key="1">
    <source>
        <dbReference type="ARBA" id="ARBA00002151"/>
    </source>
</evidence>
<dbReference type="InterPro" id="IPR024072">
    <property type="entry name" value="DHFR-like_dom_sf"/>
</dbReference>
<accession>A0A1T4VE78</accession>
<evidence type="ECO:0000256" key="2">
    <source>
        <dbReference type="ARBA" id="ARBA00004882"/>
    </source>
</evidence>
<dbReference type="InterPro" id="IPR002125">
    <property type="entry name" value="CMP_dCMP_dom"/>
</dbReference>
<feature type="active site" description="Proton donor" evidence="10">
    <location>
        <position position="60"/>
    </location>
</feature>
<dbReference type="GO" id="GO:0050661">
    <property type="term" value="F:NADP binding"/>
    <property type="evidence" value="ECO:0007669"/>
    <property type="project" value="InterPro"/>
</dbReference>